<dbReference type="Proteomes" id="UP001276659">
    <property type="component" value="Unassembled WGS sequence"/>
</dbReference>
<reference evidence="1" key="1">
    <citation type="submission" date="2022-11" db="EMBL/GenBank/DDBJ databases">
        <title>Chromosomal genome sequence assembly and mating type (MAT) locus characterization of the leprose asexual lichenized fungus Lepraria neglecta (Nyl.) Erichsen.</title>
        <authorList>
            <person name="Allen J.L."/>
            <person name="Pfeffer B."/>
        </authorList>
    </citation>
    <scope>NUCLEOTIDE SEQUENCE</scope>
    <source>
        <strain evidence="1">Allen 5258</strain>
    </source>
</reference>
<proteinExistence type="predicted"/>
<comment type="caution">
    <text evidence="1">The sequence shown here is derived from an EMBL/GenBank/DDBJ whole genome shotgun (WGS) entry which is preliminary data.</text>
</comment>
<evidence type="ECO:0000313" key="1">
    <source>
        <dbReference type="EMBL" id="KAK3168960.1"/>
    </source>
</evidence>
<keyword evidence="2" id="KW-1185">Reference proteome</keyword>
<dbReference type="AlphaFoldDB" id="A0AAD9Z0G4"/>
<evidence type="ECO:0000313" key="2">
    <source>
        <dbReference type="Proteomes" id="UP001276659"/>
    </source>
</evidence>
<organism evidence="1 2">
    <name type="scientific">Lepraria neglecta</name>
    <dbReference type="NCBI Taxonomy" id="209136"/>
    <lineage>
        <taxon>Eukaryota</taxon>
        <taxon>Fungi</taxon>
        <taxon>Dikarya</taxon>
        <taxon>Ascomycota</taxon>
        <taxon>Pezizomycotina</taxon>
        <taxon>Lecanoromycetes</taxon>
        <taxon>OSLEUM clade</taxon>
        <taxon>Lecanoromycetidae</taxon>
        <taxon>Lecanorales</taxon>
        <taxon>Lecanorineae</taxon>
        <taxon>Stereocaulaceae</taxon>
        <taxon>Lepraria</taxon>
    </lineage>
</organism>
<name>A0AAD9Z0G4_9LECA</name>
<sequence>MLSMDSNTRVSLKDGRFPFFSPPREIRDEIYRELFVSKELINYDPFGYYLRNHGVFGFLNCFYESNSHSQFAQETLEMFFQENAFNVDWEDLAIFFGLEKIYFPTEDPGRPSSFAPV</sequence>
<gene>
    <name evidence="1" type="ORF">OEA41_005408</name>
</gene>
<dbReference type="EMBL" id="JASNWA010000010">
    <property type="protein sequence ID" value="KAK3168960.1"/>
    <property type="molecule type" value="Genomic_DNA"/>
</dbReference>
<protein>
    <submittedName>
        <fullName evidence="1">Uncharacterized protein</fullName>
    </submittedName>
</protein>
<accession>A0AAD9Z0G4</accession>